<evidence type="ECO:0000256" key="6">
    <source>
        <dbReference type="SAM" id="Coils"/>
    </source>
</evidence>
<dbReference type="InterPro" id="IPR008417">
    <property type="entry name" value="BAP29/BAP31"/>
</dbReference>
<evidence type="ECO:0000256" key="5">
    <source>
        <dbReference type="RuleBase" id="RU367026"/>
    </source>
</evidence>
<dbReference type="EMBL" id="CP054544">
    <property type="protein sequence ID" value="QSL66647.1"/>
    <property type="molecule type" value="Genomic_DNA"/>
</dbReference>
<name>A0A899GDG7_9ASCO</name>
<dbReference type="Proteomes" id="UP000663699">
    <property type="component" value="Chromosome 13"/>
</dbReference>
<evidence type="ECO:0000256" key="1">
    <source>
        <dbReference type="ARBA" id="ARBA00004141"/>
    </source>
</evidence>
<feature type="transmembrane region" description="Helical" evidence="5">
    <location>
        <begin position="6"/>
        <end position="26"/>
    </location>
</feature>
<dbReference type="GO" id="GO:0070973">
    <property type="term" value="P:protein localization to endoplasmic reticulum exit site"/>
    <property type="evidence" value="ECO:0007669"/>
    <property type="project" value="UniProtKB-UniRule"/>
</dbReference>
<feature type="transmembrane region" description="Helical" evidence="5">
    <location>
        <begin position="102"/>
        <end position="120"/>
    </location>
</feature>
<keyword evidence="6" id="KW-0175">Coiled coil</keyword>
<reference evidence="8" key="1">
    <citation type="submission" date="2020-06" db="EMBL/GenBank/DDBJ databases">
        <title>Genomes of multiple members of Pneumocystis genus reveal paths to human pathogen Pneumocystis jirovecii.</title>
        <authorList>
            <person name="Cisse O.H."/>
            <person name="Ma L."/>
            <person name="Dekker J."/>
            <person name="Khil P."/>
            <person name="Jo J."/>
            <person name="Brenchley J."/>
            <person name="Blair R."/>
            <person name="Pahar B."/>
            <person name="Chabe M."/>
            <person name="Van Rompay K.A."/>
            <person name="Keesler R."/>
            <person name="Sukura A."/>
            <person name="Hirsch V."/>
            <person name="Kutty G."/>
            <person name="Liu Y."/>
            <person name="Peng L."/>
            <person name="Chen J."/>
            <person name="Song J."/>
            <person name="Weissenbacher-Lang C."/>
            <person name="Xu J."/>
            <person name="Upham N.S."/>
            <person name="Stajich J.E."/>
            <person name="Cuomo C.A."/>
            <person name="Cushion M.T."/>
            <person name="Kovacs J.A."/>
        </authorList>
    </citation>
    <scope>NUCLEOTIDE SEQUENCE</scope>
    <source>
        <strain evidence="8">2A</strain>
    </source>
</reference>
<keyword evidence="9" id="KW-1185">Reference proteome</keyword>
<evidence type="ECO:0000256" key="2">
    <source>
        <dbReference type="ARBA" id="ARBA00022692"/>
    </source>
</evidence>
<evidence type="ECO:0000313" key="9">
    <source>
        <dbReference type="Proteomes" id="UP000663699"/>
    </source>
</evidence>
<feature type="transmembrane region" description="Helical" evidence="5">
    <location>
        <begin position="47"/>
        <end position="63"/>
    </location>
</feature>
<sequence length="187" mass="22266">MTLYYSLVFTLLVIQMVLFCFLILPLPKRLKRRLFIFISTSWFVAKIRYISKIIFIFILVLFIDSVNRVFRTVEEVKLGASGSLRDAYRSDIQARKFYSQRNMYLCGFTLFLSLIIDRVYSLTLQLLKYEELVNTIKTQSDEHVKSKALVEEITELKKRIVEKDKEFHELSERYSRETKTSESKKNM</sequence>
<keyword evidence="5" id="KW-0653">Protein transport</keyword>
<dbReference type="PANTHER" id="PTHR12701:SF20">
    <property type="entry name" value="ENDOPLASMIC RETICULUM TRANSMEMBRANE PROTEIN"/>
    <property type="match status" value="1"/>
</dbReference>
<keyword evidence="3 5" id="KW-1133">Transmembrane helix</keyword>
<dbReference type="GO" id="GO:0005789">
    <property type="term" value="C:endoplasmic reticulum membrane"/>
    <property type="evidence" value="ECO:0007669"/>
    <property type="project" value="UniProtKB-SubCell"/>
</dbReference>
<evidence type="ECO:0000259" key="7">
    <source>
        <dbReference type="Pfam" id="PF05529"/>
    </source>
</evidence>
<comment type="similarity">
    <text evidence="5">Belongs to the BCAP29/BCAP31 family.</text>
</comment>
<feature type="domain" description="BAP29/BAP31 transmembrane" evidence="7">
    <location>
        <begin position="1"/>
        <end position="133"/>
    </location>
</feature>
<keyword evidence="2 5" id="KW-0812">Transmembrane</keyword>
<organism evidence="8 9">
    <name type="scientific">Pneumocystis wakefieldiae</name>
    <dbReference type="NCBI Taxonomy" id="38082"/>
    <lineage>
        <taxon>Eukaryota</taxon>
        <taxon>Fungi</taxon>
        <taxon>Dikarya</taxon>
        <taxon>Ascomycota</taxon>
        <taxon>Taphrinomycotina</taxon>
        <taxon>Pneumocystomycetes</taxon>
        <taxon>Pneumocystaceae</taxon>
        <taxon>Pneumocystis</taxon>
    </lineage>
</organism>
<dbReference type="GO" id="GO:0006888">
    <property type="term" value="P:endoplasmic reticulum to Golgi vesicle-mediated transport"/>
    <property type="evidence" value="ECO:0007669"/>
    <property type="project" value="UniProtKB-UniRule"/>
</dbReference>
<comment type="subcellular location">
    <subcellularLocation>
        <location evidence="5">Endoplasmic reticulum membrane</location>
        <topology evidence="5">Multi-pass membrane protein</topology>
    </subcellularLocation>
    <subcellularLocation>
        <location evidence="1">Membrane</location>
        <topology evidence="1">Multi-pass membrane protein</topology>
    </subcellularLocation>
</comment>
<gene>
    <name evidence="8" type="ORF">MERGE_001030</name>
</gene>
<dbReference type="InterPro" id="IPR040463">
    <property type="entry name" value="BAP29/BAP31_N"/>
</dbReference>
<keyword evidence="5" id="KW-0931">ER-Golgi transport</keyword>
<evidence type="ECO:0000256" key="4">
    <source>
        <dbReference type="ARBA" id="ARBA00023136"/>
    </source>
</evidence>
<keyword evidence="5" id="KW-0256">Endoplasmic reticulum</keyword>
<proteinExistence type="inferred from homology"/>
<protein>
    <recommendedName>
        <fullName evidence="5">Endoplasmic reticulum transmembrane protein</fullName>
    </recommendedName>
</protein>
<dbReference type="Pfam" id="PF05529">
    <property type="entry name" value="Bap31"/>
    <property type="match status" value="1"/>
</dbReference>
<accession>A0A899GDG7</accession>
<dbReference type="OrthoDB" id="435607at2759"/>
<dbReference type="PANTHER" id="PTHR12701">
    <property type="entry name" value="BCR-ASSOCIATED PROTEIN, BAP"/>
    <property type="match status" value="1"/>
</dbReference>
<keyword evidence="5" id="KW-0813">Transport</keyword>
<feature type="coiled-coil region" evidence="6">
    <location>
        <begin position="146"/>
        <end position="173"/>
    </location>
</feature>
<dbReference type="GO" id="GO:0006886">
    <property type="term" value="P:intracellular protein transport"/>
    <property type="evidence" value="ECO:0007669"/>
    <property type="project" value="UniProtKB-UniRule"/>
</dbReference>
<dbReference type="AlphaFoldDB" id="A0A899GDG7"/>
<evidence type="ECO:0000313" key="8">
    <source>
        <dbReference type="EMBL" id="QSL66647.1"/>
    </source>
</evidence>
<evidence type="ECO:0000256" key="3">
    <source>
        <dbReference type="ARBA" id="ARBA00022989"/>
    </source>
</evidence>
<comment type="function">
    <text evidence="5">May play a role in anterograde transport of membrane proteins from the endoplasmic reticulum to the Golgi.</text>
</comment>
<keyword evidence="4 5" id="KW-0472">Membrane</keyword>